<proteinExistence type="predicted"/>
<evidence type="ECO:0000256" key="1">
    <source>
        <dbReference type="SAM" id="MobiDB-lite"/>
    </source>
</evidence>
<evidence type="ECO:0000313" key="3">
    <source>
        <dbReference type="Proteomes" id="UP001283361"/>
    </source>
</evidence>
<protein>
    <submittedName>
        <fullName evidence="2">Uncharacterized protein</fullName>
    </submittedName>
</protein>
<evidence type="ECO:0000313" key="2">
    <source>
        <dbReference type="EMBL" id="KAK3781720.1"/>
    </source>
</evidence>
<name>A0AAE1A624_9GAST</name>
<sequence>MRVDKHCAGRTWTFDHRPDRSGPARPRCTDNDFRVDLHRRRARQSDPTRRFFAGLHNHTGHGTGRSDNTLHRLNL</sequence>
<comment type="caution">
    <text evidence="2">The sequence shown here is derived from an EMBL/GenBank/DDBJ whole genome shotgun (WGS) entry which is preliminary data.</text>
</comment>
<dbReference type="EMBL" id="JAWDGP010002612">
    <property type="protein sequence ID" value="KAK3781720.1"/>
    <property type="molecule type" value="Genomic_DNA"/>
</dbReference>
<reference evidence="2" key="1">
    <citation type="journal article" date="2023" name="G3 (Bethesda)">
        <title>A reference genome for the long-term kleptoplast-retaining sea slug Elysia crispata morphotype clarki.</title>
        <authorList>
            <person name="Eastman K.E."/>
            <person name="Pendleton A.L."/>
            <person name="Shaikh M.A."/>
            <person name="Suttiyut T."/>
            <person name="Ogas R."/>
            <person name="Tomko P."/>
            <person name="Gavelis G."/>
            <person name="Widhalm J.R."/>
            <person name="Wisecaver J.H."/>
        </authorList>
    </citation>
    <scope>NUCLEOTIDE SEQUENCE</scope>
    <source>
        <strain evidence="2">ECLA1</strain>
    </source>
</reference>
<dbReference type="AlphaFoldDB" id="A0AAE1A624"/>
<organism evidence="2 3">
    <name type="scientific">Elysia crispata</name>
    <name type="common">lettuce slug</name>
    <dbReference type="NCBI Taxonomy" id="231223"/>
    <lineage>
        <taxon>Eukaryota</taxon>
        <taxon>Metazoa</taxon>
        <taxon>Spiralia</taxon>
        <taxon>Lophotrochozoa</taxon>
        <taxon>Mollusca</taxon>
        <taxon>Gastropoda</taxon>
        <taxon>Heterobranchia</taxon>
        <taxon>Euthyneura</taxon>
        <taxon>Panpulmonata</taxon>
        <taxon>Sacoglossa</taxon>
        <taxon>Placobranchoidea</taxon>
        <taxon>Plakobranchidae</taxon>
        <taxon>Elysia</taxon>
    </lineage>
</organism>
<dbReference type="Proteomes" id="UP001283361">
    <property type="component" value="Unassembled WGS sequence"/>
</dbReference>
<feature type="region of interest" description="Disordered" evidence="1">
    <location>
        <begin position="53"/>
        <end position="75"/>
    </location>
</feature>
<keyword evidence="3" id="KW-1185">Reference proteome</keyword>
<accession>A0AAE1A624</accession>
<gene>
    <name evidence="2" type="ORF">RRG08_043627</name>
</gene>